<comment type="caution">
    <text evidence="1">The sequence shown here is derived from an EMBL/GenBank/DDBJ whole genome shotgun (WGS) entry which is preliminary data.</text>
</comment>
<evidence type="ECO:0000313" key="1">
    <source>
        <dbReference type="EMBL" id="VCW71164.1"/>
    </source>
</evidence>
<dbReference type="EMBL" id="CYRY02006567">
    <property type="protein sequence ID" value="VCW71164.1"/>
    <property type="molecule type" value="Genomic_DNA"/>
</dbReference>
<protein>
    <submittedName>
        <fullName evidence="1">Uncharacterized protein</fullName>
    </submittedName>
</protein>
<dbReference type="Proteomes" id="UP000269945">
    <property type="component" value="Unassembled WGS sequence"/>
</dbReference>
<keyword evidence="2" id="KW-1185">Reference proteome</keyword>
<sequence length="36" mass="3939">MLVPFRESQGERPKAGSVACVLKSDPTYHESSTVKC</sequence>
<gene>
    <name evidence="1" type="ORF">BN2614_LOCUS2</name>
</gene>
<evidence type="ECO:0000313" key="2">
    <source>
        <dbReference type="Proteomes" id="UP000269945"/>
    </source>
</evidence>
<dbReference type="AlphaFoldDB" id="A0A9X9PX83"/>
<accession>A0A9X9PX83</accession>
<organism evidence="1 2">
    <name type="scientific">Gulo gulo</name>
    <name type="common">Wolverine</name>
    <name type="synonym">Gluton</name>
    <dbReference type="NCBI Taxonomy" id="48420"/>
    <lineage>
        <taxon>Eukaryota</taxon>
        <taxon>Metazoa</taxon>
        <taxon>Chordata</taxon>
        <taxon>Craniata</taxon>
        <taxon>Vertebrata</taxon>
        <taxon>Euteleostomi</taxon>
        <taxon>Mammalia</taxon>
        <taxon>Eutheria</taxon>
        <taxon>Laurasiatheria</taxon>
        <taxon>Carnivora</taxon>
        <taxon>Caniformia</taxon>
        <taxon>Musteloidea</taxon>
        <taxon>Mustelidae</taxon>
        <taxon>Guloninae</taxon>
        <taxon>Gulo</taxon>
    </lineage>
</organism>
<name>A0A9X9PX83_GULGU</name>
<reference evidence="1 2" key="1">
    <citation type="submission" date="2018-10" db="EMBL/GenBank/DDBJ databases">
        <authorList>
            <person name="Ekblom R."/>
            <person name="Jareborg N."/>
        </authorList>
    </citation>
    <scope>NUCLEOTIDE SEQUENCE [LARGE SCALE GENOMIC DNA]</scope>
    <source>
        <tissue evidence="1">Muscle</tissue>
    </source>
</reference>
<proteinExistence type="predicted"/>